<dbReference type="EMBL" id="JANJOU010000014">
    <property type="protein sequence ID" value="MCR0983614.1"/>
    <property type="molecule type" value="Genomic_DNA"/>
</dbReference>
<dbReference type="Gene3D" id="1.20.1250.20">
    <property type="entry name" value="MFS general substrate transporter like domains"/>
    <property type="match status" value="2"/>
</dbReference>
<evidence type="ECO:0000259" key="7">
    <source>
        <dbReference type="PROSITE" id="PS50850"/>
    </source>
</evidence>
<name>A0ABT1X9G8_9PROT</name>
<evidence type="ECO:0000256" key="6">
    <source>
        <dbReference type="SAM" id="Phobius"/>
    </source>
</evidence>
<comment type="caution">
    <text evidence="8">The sequence shown here is derived from an EMBL/GenBank/DDBJ whole genome shotgun (WGS) entry which is preliminary data.</text>
</comment>
<feature type="transmembrane region" description="Helical" evidence="6">
    <location>
        <begin position="281"/>
        <end position="299"/>
    </location>
</feature>
<keyword evidence="5 6" id="KW-0472">Membrane</keyword>
<dbReference type="InterPro" id="IPR036259">
    <property type="entry name" value="MFS_trans_sf"/>
</dbReference>
<feature type="transmembrane region" description="Helical" evidence="6">
    <location>
        <begin position="147"/>
        <end position="165"/>
    </location>
</feature>
<evidence type="ECO:0000313" key="9">
    <source>
        <dbReference type="Proteomes" id="UP001524642"/>
    </source>
</evidence>
<feature type="transmembrane region" description="Helical" evidence="6">
    <location>
        <begin position="214"/>
        <end position="234"/>
    </location>
</feature>
<reference evidence="8 9" key="1">
    <citation type="submission" date="2022-06" db="EMBL/GenBank/DDBJ databases">
        <title>Roseomonas CN29.</title>
        <authorList>
            <person name="Cheng Y."/>
            <person name="He X."/>
        </authorList>
    </citation>
    <scope>NUCLEOTIDE SEQUENCE [LARGE SCALE GENOMIC DNA]</scope>
    <source>
        <strain evidence="8 9">CN29</strain>
    </source>
</reference>
<dbReference type="RefSeq" id="WP_257717281.1">
    <property type="nucleotide sequence ID" value="NZ_JANJOU010000014.1"/>
</dbReference>
<keyword evidence="3 6" id="KW-0812">Transmembrane</keyword>
<dbReference type="InterPro" id="IPR011701">
    <property type="entry name" value="MFS"/>
</dbReference>
<dbReference type="Proteomes" id="UP001524642">
    <property type="component" value="Unassembled WGS sequence"/>
</dbReference>
<evidence type="ECO:0000256" key="3">
    <source>
        <dbReference type="ARBA" id="ARBA00022692"/>
    </source>
</evidence>
<dbReference type="PROSITE" id="PS50850">
    <property type="entry name" value="MFS"/>
    <property type="match status" value="1"/>
</dbReference>
<evidence type="ECO:0000313" key="8">
    <source>
        <dbReference type="EMBL" id="MCR0983614.1"/>
    </source>
</evidence>
<dbReference type="PANTHER" id="PTHR43124:SF3">
    <property type="entry name" value="CHLORAMPHENICOL EFFLUX PUMP RV0191"/>
    <property type="match status" value="1"/>
</dbReference>
<feature type="transmembrane region" description="Helical" evidence="6">
    <location>
        <begin position="254"/>
        <end position="274"/>
    </location>
</feature>
<protein>
    <submittedName>
        <fullName evidence="8">MFS transporter</fullName>
    </submittedName>
</protein>
<evidence type="ECO:0000256" key="4">
    <source>
        <dbReference type="ARBA" id="ARBA00022989"/>
    </source>
</evidence>
<comment type="subcellular location">
    <subcellularLocation>
        <location evidence="1">Cell membrane</location>
        <topology evidence="1">Multi-pass membrane protein</topology>
    </subcellularLocation>
</comment>
<gene>
    <name evidence="8" type="ORF">NRP21_16280</name>
</gene>
<evidence type="ECO:0000256" key="5">
    <source>
        <dbReference type="ARBA" id="ARBA00023136"/>
    </source>
</evidence>
<dbReference type="CDD" id="cd17324">
    <property type="entry name" value="MFS_NepI_like"/>
    <property type="match status" value="1"/>
</dbReference>
<feature type="transmembrane region" description="Helical" evidence="6">
    <location>
        <begin position="21"/>
        <end position="45"/>
    </location>
</feature>
<feature type="transmembrane region" description="Helical" evidence="6">
    <location>
        <begin position="57"/>
        <end position="78"/>
    </location>
</feature>
<evidence type="ECO:0000256" key="1">
    <source>
        <dbReference type="ARBA" id="ARBA00004651"/>
    </source>
</evidence>
<feature type="transmembrane region" description="Helical" evidence="6">
    <location>
        <begin position="345"/>
        <end position="368"/>
    </location>
</feature>
<dbReference type="Pfam" id="PF07690">
    <property type="entry name" value="MFS_1"/>
    <property type="match status" value="1"/>
</dbReference>
<feature type="transmembrane region" description="Helical" evidence="6">
    <location>
        <begin position="85"/>
        <end position="103"/>
    </location>
</feature>
<organism evidence="8 9">
    <name type="scientific">Roseomonas populi</name>
    <dbReference type="NCBI Taxonomy" id="3121582"/>
    <lineage>
        <taxon>Bacteria</taxon>
        <taxon>Pseudomonadati</taxon>
        <taxon>Pseudomonadota</taxon>
        <taxon>Alphaproteobacteria</taxon>
        <taxon>Acetobacterales</taxon>
        <taxon>Roseomonadaceae</taxon>
        <taxon>Roseomonas</taxon>
    </lineage>
</organism>
<feature type="domain" description="Major facilitator superfamily (MFS) profile" evidence="7">
    <location>
        <begin position="19"/>
        <end position="399"/>
    </location>
</feature>
<proteinExistence type="predicted"/>
<dbReference type="InterPro" id="IPR020846">
    <property type="entry name" value="MFS_dom"/>
</dbReference>
<dbReference type="SUPFAM" id="SSF103473">
    <property type="entry name" value="MFS general substrate transporter"/>
    <property type="match status" value="1"/>
</dbReference>
<dbReference type="InterPro" id="IPR050189">
    <property type="entry name" value="MFS_Efflux_Transporters"/>
</dbReference>
<feature type="transmembrane region" description="Helical" evidence="6">
    <location>
        <begin position="374"/>
        <end position="392"/>
    </location>
</feature>
<keyword evidence="4 6" id="KW-1133">Transmembrane helix</keyword>
<dbReference type="PANTHER" id="PTHR43124">
    <property type="entry name" value="PURINE EFFLUX PUMP PBUE"/>
    <property type="match status" value="1"/>
</dbReference>
<keyword evidence="9" id="KW-1185">Reference proteome</keyword>
<feature type="transmembrane region" description="Helical" evidence="6">
    <location>
        <begin position="305"/>
        <end position="324"/>
    </location>
</feature>
<accession>A0ABT1X9G8</accession>
<sequence>MARNVPHTPPHTPHGTGAAELALALGALALGISEFAAMGLLPQIAAETGVSVPHAGLSISAYAVGVVVGAPMIALLLARIPRRPLLSGLAVLIALGNLVSAAAPDFLGVCAARFLAGLPHGAYLGTAAMVAASLVPSARRASAVARVILGLSVANVVGVPLATWVGQLVSWRVVFALVALVALGCALMIRICLPPIGTGPALGARREIGAMLRPQVLLALATTAIGFGGMFAIYSYIAPTLTEVTRVSESTVPVMLAVFGSGMILGNLLGGWLADRGVMRAVGIMLAVGCAAQFLFLFTPVSLPLVTLNIVLVAATSMGLGPALQTRLLDVAPDAQMLAASLSHSAFNIANALGAWLGGAVVAAGLGWTATGGVGAVLTLAGLAVFGASWALERGRGAVPARA</sequence>
<feature type="transmembrane region" description="Helical" evidence="6">
    <location>
        <begin position="115"/>
        <end position="135"/>
    </location>
</feature>
<feature type="transmembrane region" description="Helical" evidence="6">
    <location>
        <begin position="171"/>
        <end position="193"/>
    </location>
</feature>
<keyword evidence="2" id="KW-1003">Cell membrane</keyword>
<evidence type="ECO:0000256" key="2">
    <source>
        <dbReference type="ARBA" id="ARBA00022475"/>
    </source>
</evidence>